<dbReference type="InterPro" id="IPR019734">
    <property type="entry name" value="TPR_rpt"/>
</dbReference>
<dbReference type="SUPFAM" id="SSF48452">
    <property type="entry name" value="TPR-like"/>
    <property type="match status" value="1"/>
</dbReference>
<dbReference type="Pfam" id="PF14559">
    <property type="entry name" value="TPR_19"/>
    <property type="match status" value="2"/>
</dbReference>
<evidence type="ECO:0000313" key="3">
    <source>
        <dbReference type="Proteomes" id="UP000315673"/>
    </source>
</evidence>
<gene>
    <name evidence="2" type="ORF">FPZ24_15845</name>
</gene>
<proteinExistence type="predicted"/>
<dbReference type="RefSeq" id="WP_146573613.1">
    <property type="nucleotide sequence ID" value="NZ_CP042306.1"/>
</dbReference>
<dbReference type="AlphaFoldDB" id="A0A5B8LKJ8"/>
<keyword evidence="1" id="KW-0808">Transferase</keyword>
<accession>A0A5B8LKJ8</accession>
<dbReference type="Proteomes" id="UP000315673">
    <property type="component" value="Chromosome"/>
</dbReference>
<dbReference type="GO" id="GO:0008476">
    <property type="term" value="F:protein-tyrosine sulfotransferase activity"/>
    <property type="evidence" value="ECO:0007669"/>
    <property type="project" value="InterPro"/>
</dbReference>
<evidence type="ECO:0000313" key="2">
    <source>
        <dbReference type="EMBL" id="QDZ08757.1"/>
    </source>
</evidence>
<dbReference type="OrthoDB" id="9800698at2"/>
<dbReference type="InterPro" id="IPR026634">
    <property type="entry name" value="TPST-like"/>
</dbReference>
<reference evidence="2 3" key="1">
    <citation type="submission" date="2019-07" db="EMBL/GenBank/DDBJ databases">
        <title>Full genome sequence of Sphingomonas sp. 4R-6-7(HKS19).</title>
        <authorList>
            <person name="Im W.-T."/>
        </authorList>
    </citation>
    <scope>NUCLEOTIDE SEQUENCE [LARGE SCALE GENOMIC DNA]</scope>
    <source>
        <strain evidence="2 3">HKS19</strain>
    </source>
</reference>
<keyword evidence="3" id="KW-1185">Reference proteome</keyword>
<sequence>MPSAETDRRIADARAAFGAGRLGDAERLAGSVLAEDAETLDAIEIMALARRSGGDEQGAEMWLRRAIAVAPERRWPYDDLAELLFEAGRLSEAETVCRAALTADRDNANAAMMLGNLLSEREELVEGAALLRHAIAVAGEHPQLLANLGRNLHRQGALDAAEPLLRKAVAAMPDTLPPIAWLAELLEQTRRYDEATAMLDRAERLAKAQGSDVTLQRATLLSRTVDWRAGLALLDAERDLSGAALLQRGRLRDRASRFDEAWVDFTAGKAALAARSGRHYDRAGVARLVAEQRALFSDASLEPASLRGDVPQPIFMLGFPRSGTTLTEQVLASHSRIRAGGELPFVAELGALVERGISSATELRDHYLARAAAFGLIDRDAAFFTDKMPLNELYLPLLRLVFPAAPLVVVKRHPLDVMVSAMSHDFTHGFDCGYRLEDAATHFAAMDPLTAEWLTRYNVHTVRYESFVAAQQAETDALMAHIGLAAEPAQLAFHESRRFAPTPSYAQVQEPLNDRSIGRWQNYAEQLAPARAILAEAIARGGYVA</sequence>
<organism evidence="2 3">
    <name type="scientific">Sphingomonas panacisoli</name>
    <dbReference type="NCBI Taxonomy" id="1813879"/>
    <lineage>
        <taxon>Bacteria</taxon>
        <taxon>Pseudomonadati</taxon>
        <taxon>Pseudomonadota</taxon>
        <taxon>Alphaproteobacteria</taxon>
        <taxon>Sphingomonadales</taxon>
        <taxon>Sphingomonadaceae</taxon>
        <taxon>Sphingomonas</taxon>
    </lineage>
</organism>
<dbReference type="InterPro" id="IPR011990">
    <property type="entry name" value="TPR-like_helical_dom_sf"/>
</dbReference>
<dbReference type="SUPFAM" id="SSF52540">
    <property type="entry name" value="P-loop containing nucleoside triphosphate hydrolases"/>
    <property type="match status" value="1"/>
</dbReference>
<evidence type="ECO:0000256" key="1">
    <source>
        <dbReference type="ARBA" id="ARBA00022679"/>
    </source>
</evidence>
<dbReference type="EMBL" id="CP042306">
    <property type="protein sequence ID" value="QDZ08757.1"/>
    <property type="molecule type" value="Genomic_DNA"/>
</dbReference>
<dbReference type="Gene3D" id="1.25.40.10">
    <property type="entry name" value="Tetratricopeptide repeat domain"/>
    <property type="match status" value="2"/>
</dbReference>
<dbReference type="PANTHER" id="PTHR12788:SF10">
    <property type="entry name" value="PROTEIN-TYROSINE SULFOTRANSFERASE"/>
    <property type="match status" value="1"/>
</dbReference>
<dbReference type="PANTHER" id="PTHR12788">
    <property type="entry name" value="PROTEIN-TYROSINE SULFOTRANSFERASE 2"/>
    <property type="match status" value="1"/>
</dbReference>
<dbReference type="SMART" id="SM00028">
    <property type="entry name" value="TPR"/>
    <property type="match status" value="5"/>
</dbReference>
<protein>
    <submittedName>
        <fullName evidence="2">Tetratricopeptide repeat protein</fullName>
    </submittedName>
</protein>
<dbReference type="InterPro" id="IPR027417">
    <property type="entry name" value="P-loop_NTPase"/>
</dbReference>
<dbReference type="Pfam" id="PF13469">
    <property type="entry name" value="Sulfotransfer_3"/>
    <property type="match status" value="1"/>
</dbReference>
<dbReference type="Gene3D" id="3.40.50.300">
    <property type="entry name" value="P-loop containing nucleotide triphosphate hydrolases"/>
    <property type="match status" value="1"/>
</dbReference>
<name>A0A5B8LKJ8_9SPHN</name>
<dbReference type="KEGG" id="spai:FPZ24_15845"/>